<feature type="chain" id="PRO_5046661914" evidence="11">
    <location>
        <begin position="39"/>
        <end position="908"/>
    </location>
</feature>
<dbReference type="InterPro" id="IPR025949">
    <property type="entry name" value="PapC-like_C"/>
</dbReference>
<dbReference type="Gene3D" id="3.10.20.410">
    <property type="match status" value="1"/>
</dbReference>
<dbReference type="PANTHER" id="PTHR30451">
    <property type="entry name" value="OUTER MEMBRANE USHER PROTEIN"/>
    <property type="match status" value="1"/>
</dbReference>
<accession>A0ABS2K7G9</accession>
<dbReference type="InterPro" id="IPR042186">
    <property type="entry name" value="FimD_plug_dom"/>
</dbReference>
<keyword evidence="8 9" id="KW-0998">Cell outer membrane</keyword>
<name>A0ABS2K7G9_9GAMM</name>
<evidence type="ECO:0000256" key="11">
    <source>
        <dbReference type="SAM" id="SignalP"/>
    </source>
</evidence>
<feature type="compositionally biased region" description="Polar residues" evidence="10">
    <location>
        <begin position="889"/>
        <end position="899"/>
    </location>
</feature>
<reference evidence="14" key="1">
    <citation type="submission" date="2020-10" db="EMBL/GenBank/DDBJ databases">
        <title>Phylogeny of dyella-like bacteria.</title>
        <authorList>
            <person name="Fu J."/>
        </authorList>
    </citation>
    <scope>NUCLEOTIDE SEQUENCE</scope>
    <source>
        <strain evidence="14">DHOC52</strain>
    </source>
</reference>
<comment type="caution">
    <text evidence="14">The sequence shown here is derived from an EMBL/GenBank/DDBJ whole genome shotgun (WGS) entry which is preliminary data.</text>
</comment>
<comment type="similarity">
    <text evidence="2 9">Belongs to the fimbrial export usher family.</text>
</comment>
<dbReference type="Gene3D" id="2.60.40.3110">
    <property type="match status" value="1"/>
</dbReference>
<keyword evidence="6 11" id="KW-0732">Signal</keyword>
<dbReference type="InterPro" id="IPR018030">
    <property type="entry name" value="Fimbrial_membr_usher_CS"/>
</dbReference>
<dbReference type="Pfam" id="PF13953">
    <property type="entry name" value="PapC_C"/>
    <property type="match status" value="1"/>
</dbReference>
<keyword evidence="9" id="KW-1029">Fimbrium biogenesis</keyword>
<gene>
    <name evidence="14" type="ORF">ISP19_15550</name>
</gene>
<comment type="subcellular location">
    <subcellularLocation>
        <location evidence="1 9">Cell outer membrane</location>
        <topology evidence="1 9">Multi-pass membrane protein</topology>
    </subcellularLocation>
</comment>
<evidence type="ECO:0000259" key="13">
    <source>
        <dbReference type="Pfam" id="PF13954"/>
    </source>
</evidence>
<keyword evidence="5 9" id="KW-0812">Transmembrane</keyword>
<dbReference type="Gene3D" id="2.60.40.2070">
    <property type="match status" value="1"/>
</dbReference>
<keyword evidence="15" id="KW-1185">Reference proteome</keyword>
<dbReference type="PANTHER" id="PTHR30451:SF20">
    <property type="entry name" value="FIMBRIAE USHER"/>
    <property type="match status" value="1"/>
</dbReference>
<dbReference type="PROSITE" id="PS01151">
    <property type="entry name" value="FIMBRIAL_USHER"/>
    <property type="match status" value="1"/>
</dbReference>
<dbReference type="EMBL" id="JADIKE010000037">
    <property type="protein sequence ID" value="MBM7126793.1"/>
    <property type="molecule type" value="Genomic_DNA"/>
</dbReference>
<dbReference type="InterPro" id="IPR000015">
    <property type="entry name" value="Fimb_usher"/>
</dbReference>
<evidence type="ECO:0000256" key="2">
    <source>
        <dbReference type="ARBA" id="ARBA00008064"/>
    </source>
</evidence>
<evidence type="ECO:0000256" key="10">
    <source>
        <dbReference type="SAM" id="MobiDB-lite"/>
    </source>
</evidence>
<evidence type="ECO:0000256" key="6">
    <source>
        <dbReference type="ARBA" id="ARBA00022729"/>
    </source>
</evidence>
<dbReference type="Pfam" id="PF00577">
    <property type="entry name" value="Usher"/>
    <property type="match status" value="2"/>
</dbReference>
<feature type="region of interest" description="Disordered" evidence="10">
    <location>
        <begin position="889"/>
        <end position="908"/>
    </location>
</feature>
<protein>
    <submittedName>
        <fullName evidence="14">Fimbrial biogenesis outer membrane usher protein</fullName>
    </submittedName>
</protein>
<evidence type="ECO:0000256" key="1">
    <source>
        <dbReference type="ARBA" id="ARBA00004571"/>
    </source>
</evidence>
<feature type="signal peptide" evidence="11">
    <location>
        <begin position="1"/>
        <end position="38"/>
    </location>
</feature>
<dbReference type="Pfam" id="PF13954">
    <property type="entry name" value="PapC_N"/>
    <property type="match status" value="1"/>
</dbReference>
<evidence type="ECO:0000313" key="14">
    <source>
        <dbReference type="EMBL" id="MBM7126793.1"/>
    </source>
</evidence>
<evidence type="ECO:0000256" key="7">
    <source>
        <dbReference type="ARBA" id="ARBA00023136"/>
    </source>
</evidence>
<keyword evidence="7 9" id="KW-0472">Membrane</keyword>
<keyword evidence="4" id="KW-1134">Transmembrane beta strand</keyword>
<evidence type="ECO:0000313" key="15">
    <source>
        <dbReference type="Proteomes" id="UP001430149"/>
    </source>
</evidence>
<dbReference type="RefSeq" id="WP_204683315.1">
    <property type="nucleotide sequence ID" value="NZ_BSNR01000004.1"/>
</dbReference>
<dbReference type="Gene3D" id="2.60.40.2610">
    <property type="entry name" value="Outer membrane usher protein FimD, plug domain"/>
    <property type="match status" value="1"/>
</dbReference>
<keyword evidence="3 9" id="KW-0813">Transport</keyword>
<sequence>MPSRKAAAMQEKVPNPYSWHRALLPGLILSALTAGAHAAAAANPASLGGADPITFDASFFPGGEASAIDLSRFEKSGYVPPGRYHGDVLVNNSWRARGDIVYVNVPGMQSAQPCYDPVMLASYGIDLGKVSADLTHHARKNMPEGTFCGDIGDYISEASASFDPSQQSLSLSVPQLYMMRDARGYVDPSQWDEGINAAVLSYNTNLYRSDMNGRSRNNGYLGLNGSLKLGSWHIYHQGSLNWAGHLGSHYQSAATYLQHDIPAWKAQWVAGDTFTPGDMFDSVRLRGMRMYSDPQMLPQSLRGYAPVIHGLAETNAHVVVRQNGYVIYDTTVAPGPFVIDDLYPTGYGGDLNVEITEADGRIRRFTQPYSAVPQLLRKGQQLWSAAVGRVNQQGMDDLPVIAQLTYQRGLSNLLTGYAGATAGSEYRSMLAGMAFNTRAGALSTDMTYAANRVSEQIKSSGYSLRLGYGRNFSDTGTSVNASAYRYASPGFVGLGDVMELRNAARFGNENYVMRPRNRMDANLSQSLGDDFGQLYFSASWRNYWNNSSRQLDFGAGYSNRWKWMSYSFSVQRTRDTVSSVLQSNELIDRIPGALDGYFASVLQNTIRDTRIFFNITLPLGRSYNVPTLAASVTRSHNSGDNSQVSLNGSLGEARRLTYYASLGHNDGTSASLNGQYNGSSANITGSYSAASSYRQTGAGISGSVVAHSEGVTFSPPAGDTIGLIDARGATGAKVDGSVNSRVDSSGFAIAPYLTPYQLNQVALDPKGTDSNVEMKNTMQQVAPRAGSVVRLRYEVDTSRMLLVDVKQTDGRPVAFGAEVFDDQGRSVGVAGQASRLIVRGAEHAKSLTVRWGDDQDQHCKVDLPTSSADPQDRNETQVVQATCQTTMAATSIPETSSQAKSDDAAGYQ</sequence>
<dbReference type="InterPro" id="IPR037224">
    <property type="entry name" value="PapC_N_sf"/>
</dbReference>
<evidence type="ECO:0000256" key="4">
    <source>
        <dbReference type="ARBA" id="ARBA00022452"/>
    </source>
</evidence>
<feature type="domain" description="PapC N-terminal" evidence="13">
    <location>
        <begin position="54"/>
        <end position="205"/>
    </location>
</feature>
<dbReference type="InterPro" id="IPR025885">
    <property type="entry name" value="PapC_N"/>
</dbReference>
<evidence type="ECO:0000256" key="5">
    <source>
        <dbReference type="ARBA" id="ARBA00022692"/>
    </source>
</evidence>
<dbReference type="SUPFAM" id="SSF141729">
    <property type="entry name" value="FimD N-terminal domain-like"/>
    <property type="match status" value="1"/>
</dbReference>
<dbReference type="InterPro" id="IPR043142">
    <property type="entry name" value="PapC-like_C_sf"/>
</dbReference>
<feature type="domain" description="PapC-like C-terminal" evidence="12">
    <location>
        <begin position="802"/>
        <end position="863"/>
    </location>
</feature>
<dbReference type="Proteomes" id="UP001430149">
    <property type="component" value="Unassembled WGS sequence"/>
</dbReference>
<evidence type="ECO:0000256" key="3">
    <source>
        <dbReference type="ARBA" id="ARBA00022448"/>
    </source>
</evidence>
<evidence type="ECO:0000256" key="9">
    <source>
        <dbReference type="RuleBase" id="RU003884"/>
    </source>
</evidence>
<proteinExistence type="inferred from homology"/>
<evidence type="ECO:0000256" key="8">
    <source>
        <dbReference type="ARBA" id="ARBA00023237"/>
    </source>
</evidence>
<evidence type="ECO:0000259" key="12">
    <source>
        <dbReference type="Pfam" id="PF13953"/>
    </source>
</evidence>
<organism evidence="14 15">
    <name type="scientific">Dyella flava</name>
    <dbReference type="NCBI Taxonomy" id="1920170"/>
    <lineage>
        <taxon>Bacteria</taxon>
        <taxon>Pseudomonadati</taxon>
        <taxon>Pseudomonadota</taxon>
        <taxon>Gammaproteobacteria</taxon>
        <taxon>Lysobacterales</taxon>
        <taxon>Rhodanobacteraceae</taxon>
        <taxon>Dyella</taxon>
    </lineage>
</organism>